<feature type="transmembrane region" description="Helical" evidence="1">
    <location>
        <begin position="12"/>
        <end position="32"/>
    </location>
</feature>
<feature type="transmembrane region" description="Helical" evidence="1">
    <location>
        <begin position="69"/>
        <end position="89"/>
    </location>
</feature>
<dbReference type="EMBL" id="SNSQ01000016">
    <property type="protein sequence ID" value="TEU47583.1"/>
    <property type="molecule type" value="Genomic_DNA"/>
</dbReference>
<reference evidence="2 3" key="1">
    <citation type="submission" date="2019-03" db="EMBL/GenBank/DDBJ databases">
        <title>Burkholderia cepacia outbreak.</title>
        <authorList>
            <person name="Farzana R."/>
            <person name="Walsh T.R."/>
        </authorList>
    </citation>
    <scope>NUCLEOTIDE SEQUENCE [LARGE SCALE GENOMIC DNA]</scope>
    <source>
        <strain evidence="3">d13</strain>
    </source>
</reference>
<keyword evidence="1" id="KW-0812">Transmembrane</keyword>
<sequence>METAELIGNPAMYGMLVVDLAMLVFVTETIRLGTGVRRSVVWRGAYSVIAFATIGAVAEWIGVPFRVYASMYVAGLISAFLAPLFSIFLDHRGGRGASSAAKAARARIGTHTT</sequence>
<evidence type="ECO:0000256" key="1">
    <source>
        <dbReference type="SAM" id="Phobius"/>
    </source>
</evidence>
<dbReference type="AlphaFoldDB" id="A0AAX2RRY7"/>
<keyword evidence="1" id="KW-0472">Membrane</keyword>
<keyword evidence="1" id="KW-1133">Transmembrane helix</keyword>
<dbReference type="RefSeq" id="WP_134256315.1">
    <property type="nucleotide sequence ID" value="NZ_SNSG01000013.1"/>
</dbReference>
<protein>
    <submittedName>
        <fullName evidence="2">Uncharacterized protein</fullName>
    </submittedName>
</protein>
<evidence type="ECO:0000313" key="2">
    <source>
        <dbReference type="EMBL" id="TEU47583.1"/>
    </source>
</evidence>
<name>A0AAX2RRY7_BURCE</name>
<comment type="caution">
    <text evidence="2">The sequence shown here is derived from an EMBL/GenBank/DDBJ whole genome shotgun (WGS) entry which is preliminary data.</text>
</comment>
<feature type="transmembrane region" description="Helical" evidence="1">
    <location>
        <begin position="44"/>
        <end position="63"/>
    </location>
</feature>
<accession>A0AAX2RRY7</accession>
<organism evidence="2 3">
    <name type="scientific">Burkholderia cepacia</name>
    <name type="common">Pseudomonas cepacia</name>
    <dbReference type="NCBI Taxonomy" id="292"/>
    <lineage>
        <taxon>Bacteria</taxon>
        <taxon>Pseudomonadati</taxon>
        <taxon>Pseudomonadota</taxon>
        <taxon>Betaproteobacteria</taxon>
        <taxon>Burkholderiales</taxon>
        <taxon>Burkholderiaceae</taxon>
        <taxon>Burkholderia</taxon>
        <taxon>Burkholderia cepacia complex</taxon>
    </lineage>
</organism>
<evidence type="ECO:0000313" key="3">
    <source>
        <dbReference type="Proteomes" id="UP000298234"/>
    </source>
</evidence>
<proteinExistence type="predicted"/>
<gene>
    <name evidence="2" type="ORF">E3D37_16395</name>
</gene>
<dbReference type="Proteomes" id="UP000298234">
    <property type="component" value="Unassembled WGS sequence"/>
</dbReference>